<keyword evidence="2" id="KW-0732">Signal</keyword>
<evidence type="ECO:0000313" key="3">
    <source>
        <dbReference type="EMBL" id="PMD42178.1"/>
    </source>
</evidence>
<dbReference type="Proteomes" id="UP000235786">
    <property type="component" value="Unassembled WGS sequence"/>
</dbReference>
<reference evidence="3 4" key="1">
    <citation type="submission" date="2016-04" db="EMBL/GenBank/DDBJ databases">
        <title>A degradative enzymes factory behind the ericoid mycorrhizal symbiosis.</title>
        <authorList>
            <consortium name="DOE Joint Genome Institute"/>
            <person name="Martino E."/>
            <person name="Morin E."/>
            <person name="Grelet G."/>
            <person name="Kuo A."/>
            <person name="Kohler A."/>
            <person name="Daghino S."/>
            <person name="Barry K."/>
            <person name="Choi C."/>
            <person name="Cichocki N."/>
            <person name="Clum A."/>
            <person name="Copeland A."/>
            <person name="Hainaut M."/>
            <person name="Haridas S."/>
            <person name="Labutti K."/>
            <person name="Lindquist E."/>
            <person name="Lipzen A."/>
            <person name="Khouja H.-R."/>
            <person name="Murat C."/>
            <person name="Ohm R."/>
            <person name="Olson A."/>
            <person name="Spatafora J."/>
            <person name="Veneault-Fourrey C."/>
            <person name="Henrissat B."/>
            <person name="Grigoriev I."/>
            <person name="Martin F."/>
            <person name="Perotto S."/>
        </authorList>
    </citation>
    <scope>NUCLEOTIDE SEQUENCE [LARGE SCALE GENOMIC DNA]</scope>
    <source>
        <strain evidence="3 4">F</strain>
    </source>
</reference>
<accession>A0A2J6RUI0</accession>
<sequence>MKFSQAFGVVAALLGLANAQNIPSKVAILTPKPGSEVGVNGLGWMIDVVAEFSAPLVTSSAAHASSSAAPTPSASSSPNTGGGGYRRSIANLDDGFIPFLNSPNLTTFAAGPDPGAPGFVCLFSGSTQNLAGFFELTSITNSDAKGNILEAYFTWYIPVAAFGANVNITASVFFLNSTAGATYTNNPATDPAVISNVATVSFFIFGNDASNVTAPATTATPVTIDVFTPRSGEVVGVNGAGWLVDLLFINTDLSANVFAPINGYKPLYHDNFTDPKFGPGVSKAVPGLVVLSNTSTLAGGASTNLANLFQINAVTGVVNGVINEYWCTWLVGAAFAGKGQPTSLTIFLVNGTAPATINGTLPTNIISNVIIQNFTLSGGAVTPATTGSGAAASPTSGAVALSVGAGSILLGAFALLL</sequence>
<dbReference type="AlphaFoldDB" id="A0A2J6RUI0"/>
<evidence type="ECO:0000313" key="4">
    <source>
        <dbReference type="Proteomes" id="UP000235786"/>
    </source>
</evidence>
<gene>
    <name evidence="3" type="ORF">L207DRAFT_510434</name>
</gene>
<name>A0A2J6RUI0_HYAVF</name>
<dbReference type="EMBL" id="KZ613943">
    <property type="protein sequence ID" value="PMD42178.1"/>
    <property type="molecule type" value="Genomic_DNA"/>
</dbReference>
<organism evidence="3 4">
    <name type="scientific">Hyaloscypha variabilis (strain UAMH 11265 / GT02V1 / F)</name>
    <name type="common">Meliniomyces variabilis</name>
    <dbReference type="NCBI Taxonomy" id="1149755"/>
    <lineage>
        <taxon>Eukaryota</taxon>
        <taxon>Fungi</taxon>
        <taxon>Dikarya</taxon>
        <taxon>Ascomycota</taxon>
        <taxon>Pezizomycotina</taxon>
        <taxon>Leotiomycetes</taxon>
        <taxon>Helotiales</taxon>
        <taxon>Hyaloscyphaceae</taxon>
        <taxon>Hyaloscypha</taxon>
        <taxon>Hyaloscypha variabilis</taxon>
    </lineage>
</organism>
<evidence type="ECO:0000256" key="2">
    <source>
        <dbReference type="SAM" id="SignalP"/>
    </source>
</evidence>
<dbReference type="OrthoDB" id="5230101at2759"/>
<proteinExistence type="predicted"/>
<protein>
    <submittedName>
        <fullName evidence="3">Uncharacterized protein</fullName>
    </submittedName>
</protein>
<feature type="chain" id="PRO_5014352342" evidence="2">
    <location>
        <begin position="20"/>
        <end position="417"/>
    </location>
</feature>
<keyword evidence="4" id="KW-1185">Reference proteome</keyword>
<feature type="region of interest" description="Disordered" evidence="1">
    <location>
        <begin position="65"/>
        <end position="84"/>
    </location>
</feature>
<feature type="signal peptide" evidence="2">
    <location>
        <begin position="1"/>
        <end position="19"/>
    </location>
</feature>
<evidence type="ECO:0000256" key="1">
    <source>
        <dbReference type="SAM" id="MobiDB-lite"/>
    </source>
</evidence>
<feature type="compositionally biased region" description="Low complexity" evidence="1">
    <location>
        <begin position="65"/>
        <end position="78"/>
    </location>
</feature>